<proteinExistence type="predicted"/>
<dbReference type="PANTHER" id="PTHR39639">
    <property type="entry name" value="CHROMOSOME 16, WHOLE GENOME SHOTGUN SEQUENCE"/>
    <property type="match status" value="1"/>
</dbReference>
<dbReference type="Proteomes" id="UP001482186">
    <property type="component" value="Unassembled WGS sequence"/>
</dbReference>
<feature type="domain" description="GmrSD restriction endonucleases N-terminal" evidence="1">
    <location>
        <begin position="14"/>
        <end position="170"/>
    </location>
</feature>
<protein>
    <submittedName>
        <fullName evidence="2">DUF262 domain-containing protein</fullName>
    </submittedName>
</protein>
<dbReference type="PANTHER" id="PTHR39639:SF1">
    <property type="entry name" value="DUF262 DOMAIN-CONTAINING PROTEIN"/>
    <property type="match status" value="1"/>
</dbReference>
<dbReference type="EMBL" id="JBBNFM010000001">
    <property type="protein sequence ID" value="MEQ2452992.1"/>
    <property type="molecule type" value="Genomic_DNA"/>
</dbReference>
<gene>
    <name evidence="2" type="ORF">AAAT04_02890</name>
</gene>
<dbReference type="RefSeq" id="WP_349115711.1">
    <property type="nucleotide sequence ID" value="NZ_JBBNFM010000001.1"/>
</dbReference>
<organism evidence="2 3">
    <name type="scientific">Coprococcus ammoniilyticus</name>
    <dbReference type="NCBI Taxonomy" id="2981785"/>
    <lineage>
        <taxon>Bacteria</taxon>
        <taxon>Bacillati</taxon>
        <taxon>Bacillota</taxon>
        <taxon>Clostridia</taxon>
        <taxon>Lachnospirales</taxon>
        <taxon>Lachnospiraceae</taxon>
        <taxon>Coprococcus</taxon>
    </lineage>
</organism>
<reference evidence="2 3" key="1">
    <citation type="submission" date="2024-04" db="EMBL/GenBank/DDBJ databases">
        <title>Human intestinal bacterial collection.</title>
        <authorList>
            <person name="Pauvert C."/>
            <person name="Hitch T.C.A."/>
            <person name="Clavel T."/>
        </authorList>
    </citation>
    <scope>NUCLEOTIDE SEQUENCE [LARGE SCALE GENOMIC DNA]</scope>
    <source>
        <strain evidence="2 3">CLA-AA-H141</strain>
    </source>
</reference>
<sequence length="350" mass="41582">MIDFLDMDSNKLVISEFYENDKAGKYEYNAIYQREKVWSEEKKSFLIDSILKNYPIPPVFFRMKIDPDTGITKYDVIDGKQRLTTIREFIDGKIVLPDDFGDDKIGNSKLNGASFSDLDQYEKYKKQFWRYRIPIIFIETEDTELIKNVFDRLNRNGEPLMPQELRHAQYGETPLYKIINELTDIGSWKDIYRKVLEIDRMEDKEFVSELLFFQLERKIIPYTKETLDDLYKKWATTIEYGVKQRYVDVMNYIAKVNLNYEKYKIGKVSHLYTIWVVGMLGEEQHIIPEKLGTVLNMFYEEYLNKNQNEWVEEYKKGMSSATKGTASRKKRIHALVSYCATHGIQIQMNF</sequence>
<evidence type="ECO:0000313" key="3">
    <source>
        <dbReference type="Proteomes" id="UP001482186"/>
    </source>
</evidence>
<comment type="caution">
    <text evidence="2">The sequence shown here is derived from an EMBL/GenBank/DDBJ whole genome shotgun (WGS) entry which is preliminary data.</text>
</comment>
<accession>A0ABV1EEJ3</accession>
<evidence type="ECO:0000259" key="1">
    <source>
        <dbReference type="Pfam" id="PF03235"/>
    </source>
</evidence>
<name>A0ABV1EEJ3_9FIRM</name>
<dbReference type="InterPro" id="IPR004919">
    <property type="entry name" value="GmrSD_N"/>
</dbReference>
<dbReference type="Pfam" id="PF03235">
    <property type="entry name" value="GmrSD_N"/>
    <property type="match status" value="1"/>
</dbReference>
<keyword evidence="3" id="KW-1185">Reference proteome</keyword>
<evidence type="ECO:0000313" key="2">
    <source>
        <dbReference type="EMBL" id="MEQ2452992.1"/>
    </source>
</evidence>